<feature type="region of interest" description="Disordered" evidence="1">
    <location>
        <begin position="197"/>
        <end position="231"/>
    </location>
</feature>
<dbReference type="AlphaFoldDB" id="A0AA40LWJ6"/>
<keyword evidence="3" id="KW-1185">Reference proteome</keyword>
<evidence type="ECO:0000313" key="2">
    <source>
        <dbReference type="EMBL" id="KAK1346157.1"/>
    </source>
</evidence>
<proteinExistence type="predicted"/>
<feature type="compositionally biased region" description="Polar residues" evidence="1">
    <location>
        <begin position="220"/>
        <end position="231"/>
    </location>
</feature>
<accession>A0AA40LWJ6</accession>
<dbReference type="Proteomes" id="UP001177744">
    <property type="component" value="Unassembled WGS sequence"/>
</dbReference>
<organism evidence="2 3">
    <name type="scientific">Cnephaeus nilssonii</name>
    <name type="common">Northern bat</name>
    <name type="synonym">Eptesicus nilssonii</name>
    <dbReference type="NCBI Taxonomy" id="3371016"/>
    <lineage>
        <taxon>Eukaryota</taxon>
        <taxon>Metazoa</taxon>
        <taxon>Chordata</taxon>
        <taxon>Craniata</taxon>
        <taxon>Vertebrata</taxon>
        <taxon>Euteleostomi</taxon>
        <taxon>Mammalia</taxon>
        <taxon>Eutheria</taxon>
        <taxon>Laurasiatheria</taxon>
        <taxon>Chiroptera</taxon>
        <taxon>Yangochiroptera</taxon>
        <taxon>Vespertilionidae</taxon>
        <taxon>Cnephaeus</taxon>
    </lineage>
</organism>
<dbReference type="EMBL" id="JAULJE010000001">
    <property type="protein sequence ID" value="KAK1346157.1"/>
    <property type="molecule type" value="Genomic_DNA"/>
</dbReference>
<protein>
    <submittedName>
        <fullName evidence="2">Uncharacterized protein</fullName>
    </submittedName>
</protein>
<name>A0AA40LWJ6_CNENI</name>
<evidence type="ECO:0000256" key="1">
    <source>
        <dbReference type="SAM" id="MobiDB-lite"/>
    </source>
</evidence>
<evidence type="ECO:0000313" key="3">
    <source>
        <dbReference type="Proteomes" id="UP001177744"/>
    </source>
</evidence>
<reference evidence="2" key="1">
    <citation type="submission" date="2023-06" db="EMBL/GenBank/DDBJ databases">
        <title>Reference genome for the Northern bat (Eptesicus nilssonii), a most northern bat species.</title>
        <authorList>
            <person name="Laine V.N."/>
            <person name="Pulliainen A.T."/>
            <person name="Lilley T.M."/>
        </authorList>
    </citation>
    <scope>NUCLEOTIDE SEQUENCE</scope>
    <source>
        <strain evidence="2">BLF_Eptnil</strain>
        <tissue evidence="2">Kidney</tissue>
    </source>
</reference>
<feature type="region of interest" description="Disordered" evidence="1">
    <location>
        <begin position="90"/>
        <end position="111"/>
    </location>
</feature>
<gene>
    <name evidence="2" type="ORF">QTO34_000010</name>
</gene>
<sequence>MGDSKTSATYQEIGELGACPLVHQAFQKPPAWRRLLKGLVYQWTGTQLPAFDGPRWDVSSLPQRPLLCCSIAMAQTLSSSHCWRRELSVPPAQSATPSPAPPHLLANRGHSEGPLEQHRAALVFVLSSARHLEYARSHPLRDRGQCLGQPPEKLQYGGTHSHKMAAPSPLSHAGVAATQGPPRAQGQPKVQASLEWLLPSHPGPPEAQCLDGTDPGTPLLSASSHAPVLSSQNHLQYQPAHQVEAAVDRPAPLPLRLHTHLALGFCFHREDAALEGGPLLRRAGGEEAEGAECLLKCQPSADVLRPPRRSGQSSGCHASRPGLERTLSQALLELLPPASRPGLGEELTQALLELLPPASRPGLERN</sequence>
<comment type="caution">
    <text evidence="2">The sequence shown here is derived from an EMBL/GenBank/DDBJ whole genome shotgun (WGS) entry which is preliminary data.</text>
</comment>